<dbReference type="InterPro" id="IPR057596">
    <property type="entry name" value="RDRP_core"/>
</dbReference>
<dbReference type="GO" id="GO:0031380">
    <property type="term" value="C:nuclear RNA-directed RNA polymerase complex"/>
    <property type="evidence" value="ECO:0007669"/>
    <property type="project" value="TreeGrafter"/>
</dbReference>
<dbReference type="PANTHER" id="PTHR23079">
    <property type="entry name" value="RNA-DEPENDENT RNA POLYMERASE"/>
    <property type="match status" value="1"/>
</dbReference>
<dbReference type="AlphaFoldDB" id="A0A0D7BS52"/>
<dbReference type="OrthoDB" id="6513042at2759"/>
<name>A0A0D7BS52_9AGAR</name>
<proteinExistence type="inferred from homology"/>
<keyword evidence="1" id="KW-0808">Transferase</keyword>
<comment type="similarity">
    <text evidence="1">Belongs to the RdRP family.</text>
</comment>
<dbReference type="Pfam" id="PF05183">
    <property type="entry name" value="RdRP"/>
    <property type="match status" value="1"/>
</dbReference>
<dbReference type="GO" id="GO:0003968">
    <property type="term" value="F:RNA-directed RNA polymerase activity"/>
    <property type="evidence" value="ECO:0007669"/>
    <property type="project" value="UniProtKB-KW"/>
</dbReference>
<evidence type="ECO:0000313" key="3">
    <source>
        <dbReference type="EMBL" id="KIY73217.1"/>
    </source>
</evidence>
<evidence type="ECO:0000313" key="4">
    <source>
        <dbReference type="Proteomes" id="UP000054007"/>
    </source>
</evidence>
<reference evidence="3 4" key="1">
    <citation type="journal article" date="2015" name="Fungal Genet. Biol.">
        <title>Evolution of novel wood decay mechanisms in Agaricales revealed by the genome sequences of Fistulina hepatica and Cylindrobasidium torrendii.</title>
        <authorList>
            <person name="Floudas D."/>
            <person name="Held B.W."/>
            <person name="Riley R."/>
            <person name="Nagy L.G."/>
            <person name="Koehler G."/>
            <person name="Ransdell A.S."/>
            <person name="Younus H."/>
            <person name="Chow J."/>
            <person name="Chiniquy J."/>
            <person name="Lipzen A."/>
            <person name="Tritt A."/>
            <person name="Sun H."/>
            <person name="Haridas S."/>
            <person name="LaButti K."/>
            <person name="Ohm R.A."/>
            <person name="Kues U."/>
            <person name="Blanchette R.A."/>
            <person name="Grigoriev I.V."/>
            <person name="Minto R.E."/>
            <person name="Hibbett D.S."/>
        </authorList>
    </citation>
    <scope>NUCLEOTIDE SEQUENCE [LARGE SCALE GENOMIC DNA]</scope>
    <source>
        <strain evidence="3 4">FP15055 ss-10</strain>
    </source>
</reference>
<feature type="domain" description="RDRP core" evidence="2">
    <location>
        <begin position="452"/>
        <end position="1067"/>
    </location>
</feature>
<keyword evidence="1" id="KW-0694">RNA-binding</keyword>
<evidence type="ECO:0000259" key="2">
    <source>
        <dbReference type="Pfam" id="PF05183"/>
    </source>
</evidence>
<dbReference type="STRING" id="1314674.A0A0D7BS52"/>
<dbReference type="EMBL" id="KN880437">
    <property type="protein sequence ID" value="KIY73217.1"/>
    <property type="molecule type" value="Genomic_DNA"/>
</dbReference>
<evidence type="ECO:0000256" key="1">
    <source>
        <dbReference type="RuleBase" id="RU363098"/>
    </source>
</evidence>
<accession>A0A0D7BS52</accession>
<keyword evidence="4" id="KW-1185">Reference proteome</keyword>
<keyword evidence="1" id="KW-0696">RNA-directed RNA polymerase</keyword>
<dbReference type="InterPro" id="IPR007855">
    <property type="entry name" value="RDRP"/>
</dbReference>
<comment type="catalytic activity">
    <reaction evidence="1">
        <text>RNA(n) + a ribonucleoside 5'-triphosphate = RNA(n+1) + diphosphate</text>
        <dbReference type="Rhea" id="RHEA:21248"/>
        <dbReference type="Rhea" id="RHEA-COMP:14527"/>
        <dbReference type="Rhea" id="RHEA-COMP:17342"/>
        <dbReference type="ChEBI" id="CHEBI:33019"/>
        <dbReference type="ChEBI" id="CHEBI:61557"/>
        <dbReference type="ChEBI" id="CHEBI:140395"/>
        <dbReference type="EC" id="2.7.7.48"/>
    </reaction>
</comment>
<keyword evidence="1" id="KW-0548">Nucleotidyltransferase</keyword>
<gene>
    <name evidence="3" type="ORF">CYLTODRAFT_366162</name>
</gene>
<dbReference type="Proteomes" id="UP000054007">
    <property type="component" value="Unassembled WGS sequence"/>
</dbReference>
<dbReference type="GO" id="GO:0003723">
    <property type="term" value="F:RNA binding"/>
    <property type="evidence" value="ECO:0007669"/>
    <property type="project" value="UniProtKB-KW"/>
</dbReference>
<organism evidence="3 4">
    <name type="scientific">Cylindrobasidium torrendii FP15055 ss-10</name>
    <dbReference type="NCBI Taxonomy" id="1314674"/>
    <lineage>
        <taxon>Eukaryota</taxon>
        <taxon>Fungi</taxon>
        <taxon>Dikarya</taxon>
        <taxon>Basidiomycota</taxon>
        <taxon>Agaricomycotina</taxon>
        <taxon>Agaricomycetes</taxon>
        <taxon>Agaricomycetidae</taxon>
        <taxon>Agaricales</taxon>
        <taxon>Marasmiineae</taxon>
        <taxon>Physalacriaceae</taxon>
        <taxon>Cylindrobasidium</taxon>
    </lineage>
</organism>
<protein>
    <recommendedName>
        <fullName evidence="1">RNA-dependent RNA polymerase</fullName>
        <ecNumber evidence="1">2.7.7.48</ecNumber>
    </recommendedName>
</protein>
<dbReference type="PANTHER" id="PTHR23079:SF55">
    <property type="entry name" value="RNA-DIRECTED RNA POLYMERASE"/>
    <property type="match status" value="1"/>
</dbReference>
<sequence>MEIDIKGIPDTATKYDIMKKLAETLHSPEFHPTHDEDFPEKQRLLNFLAEVNPNEKLGGARNDGSGTLTLPTWEIGRKFIAWTKQEDKRVVMRNADNKKHKLRFFTRGPAQRYVTMTLQRTPYIDPEIELEHAKIVDDLREPLRVTAVQFGVFHYPQYAPIGPIPSREFSIEWQREYVSGHRSAWLMFHYDHKLIRIRTQTLEEDMGGCDIEIPFHSIKLMAVGAAGPPYICFDLLTPPIFEAYHLSDYEGEKEKVRVASLNPGHAAIAPFAWQMRLVLYDDKSYVDEFQRLCSVAGIYNSDYDGSTMLRNMLPRMVIRRGKQELYAPQNIEATAQRKLFDAKTMRTLRKSMDAFPWLVAFQLEALLYNGRLYTPDLQQLLPLVRALCQTHTNQYIADLLRKYSIILDERDKVAIARTSPAQVFMKVRDEYKADSENAKRSPGYFPCGHVTFTPTRMLLEGPYPTQSNRVIRQYAGYEDNFLRVDFRDEDRLQYRWDRAVDGAEFVRKRVGGILKEGFSLAGRRYTFLAYSTSALREHAVWFVTPFDHNGIHVDAGYIRSQIGDFSGTKLSKQPSKLAARIGQAFTATDPSVKIRRDQWEEIEDIQVNIPNKQEPSVFTDGAGTISMTLAKDIWAELCRGRRDHGHKSIQPSVFQIRFLGYKGVVAVDPELDKHPTIKMRLRKSMNKFETHDKNSEADIEIARAFDQPNECYLNRPLITVLEDQKVPNSAFMSLQYNALAEARTIRDSLDNFRALLRAHSLGQGFRLPHIIEMLDSIGYKLPANYDNDGLNAFFELLRQVASYEVQREVKHQARIALPGSYKLVGVPDEGPTYIGKEGYDNVFSLGEGKIAACVQKTGGEREWLEGACTISRSPVAHIGDVQRVYAVRPPDDGSFCAFRDHVNCVILPTQGQRSLASKLGGGDLDGDQYDVVMDADLLFSSSGEKAADYDAVGTYELDREGTVDDICDFIVNYINSDVLGLLSDRLLIIADQSAEGIRDADCKKLAALCSQAVDFPKNGIPVDIESDRLPNTLIRCKPDWHAAEAISVRKTDYYRSERVLGKLFREIELTEANDGLEGTPVHTPPGTDSITRILEPYVDLQRPYDTSTDPDDPAIVSLFQHYADEIKFIQSTHTLSNRPGVKLLEAEVVMGTILEKSTQRRWRQGRMWKMRIHSREQIKEVKRKLFPLTPNTTPTDEEIHEGLERAWAAWRHGMANINEAGAKSFSLVALDVVLDCLERLEAIRPSKR</sequence>
<dbReference type="GO" id="GO:0030422">
    <property type="term" value="P:siRNA processing"/>
    <property type="evidence" value="ECO:0007669"/>
    <property type="project" value="TreeGrafter"/>
</dbReference>
<dbReference type="EC" id="2.7.7.48" evidence="1"/>